<evidence type="ECO:0000256" key="2">
    <source>
        <dbReference type="ARBA" id="ARBA00022729"/>
    </source>
</evidence>
<dbReference type="InterPro" id="IPR054579">
    <property type="entry name" value="GCE-like_dom"/>
</dbReference>
<dbReference type="GO" id="GO:0052689">
    <property type="term" value="F:carboxylic ester hydrolase activity"/>
    <property type="evidence" value="ECO:0007669"/>
    <property type="project" value="UniProtKB-KW"/>
</dbReference>
<keyword evidence="7" id="KW-1185">Reference proteome</keyword>
<dbReference type="AlphaFoldDB" id="A3HWH8"/>
<evidence type="ECO:0000313" key="6">
    <source>
        <dbReference type="EMBL" id="EAZ80951.2"/>
    </source>
</evidence>
<feature type="domain" description="4-O-methyl-glucuronoyl methylesterase-like" evidence="5">
    <location>
        <begin position="105"/>
        <end position="343"/>
    </location>
</feature>
<protein>
    <submittedName>
        <fullName evidence="6">Acetyl xylan esterase domain protein</fullName>
    </submittedName>
</protein>
<evidence type="ECO:0000256" key="3">
    <source>
        <dbReference type="ARBA" id="ARBA00022801"/>
    </source>
</evidence>
<dbReference type="HOGENOM" id="CLU_045118_0_0_10"/>
<dbReference type="Gene3D" id="3.40.50.1820">
    <property type="entry name" value="alpha/beta hydrolase"/>
    <property type="match status" value="1"/>
</dbReference>
<dbReference type="STRING" id="388413.ALPR1_17983"/>
<dbReference type="Pfam" id="PF22244">
    <property type="entry name" value="GCE_fung"/>
    <property type="match status" value="1"/>
</dbReference>
<dbReference type="SUPFAM" id="SSF53474">
    <property type="entry name" value="alpha/beta-Hydrolases"/>
    <property type="match status" value="1"/>
</dbReference>
<evidence type="ECO:0000259" key="5">
    <source>
        <dbReference type="Pfam" id="PF22244"/>
    </source>
</evidence>
<name>A3HWH8_9BACT</name>
<gene>
    <name evidence="6" type="ORF">ALPR1_17983</name>
</gene>
<sequence length="395" mass="44949">MLKSLFFTAILVISLNSILMAQYDVNEDESKVPPLALPDPFISKEGKVITSISEWENIRRPELINLFTEEVYGPIPGDFDEIKFEEVSESQNPLEGLAIFKEIDIRVSRKGQKHSMRLNLFLPQNSSKPSPVILLVNHREKSEDGKIAEDGYWPVENIIKRGFATASFHGETVAPDDAERFSEGVISNLYPEELPNPAGMRTFGAWGWAAMRAMDYFEKDPLIDAKKSTIVGHSRSGKTALWTGAIDERWSVVISNESGCGGAALSRRKFGETVKIINNAFPHWFNDNFKNYADHEESLPIDQHMLAMMMAPRSVYFSSAREDRWADPKGEYLSLKIGSRIYSEIYEQPVAFPDDFENLKAPVLQKHSGYHIREGKHNLTLEDWNHFMDFIELNQ</sequence>
<dbReference type="OrthoDB" id="9809261at2"/>
<keyword evidence="3" id="KW-0378">Hydrolase</keyword>
<keyword evidence="2 4" id="KW-0732">Signal</keyword>
<evidence type="ECO:0000256" key="4">
    <source>
        <dbReference type="SAM" id="SignalP"/>
    </source>
</evidence>
<dbReference type="Proteomes" id="UP000003919">
    <property type="component" value="Chromosome"/>
</dbReference>
<comment type="caution">
    <text evidence="6">The sequence shown here is derived from an EMBL/GenBank/DDBJ whole genome shotgun (WGS) entry which is preliminary data.</text>
</comment>
<feature type="chain" id="PRO_5002653159" evidence="4">
    <location>
        <begin position="22"/>
        <end position="395"/>
    </location>
</feature>
<dbReference type="eggNOG" id="COG1073">
    <property type="taxonomic scope" value="Bacteria"/>
</dbReference>
<dbReference type="RefSeq" id="WP_008202572.1">
    <property type="nucleotide sequence ID" value="NZ_CM001023.1"/>
</dbReference>
<proteinExistence type="predicted"/>
<keyword evidence="1" id="KW-0719">Serine esterase</keyword>
<dbReference type="EMBL" id="CM001023">
    <property type="protein sequence ID" value="EAZ80951.2"/>
    <property type="molecule type" value="Genomic_DNA"/>
</dbReference>
<organism evidence="6 7">
    <name type="scientific">Algoriphagus machipongonensis</name>
    <dbReference type="NCBI Taxonomy" id="388413"/>
    <lineage>
        <taxon>Bacteria</taxon>
        <taxon>Pseudomonadati</taxon>
        <taxon>Bacteroidota</taxon>
        <taxon>Cytophagia</taxon>
        <taxon>Cytophagales</taxon>
        <taxon>Cyclobacteriaceae</taxon>
        <taxon>Algoriphagus</taxon>
    </lineage>
</organism>
<evidence type="ECO:0000256" key="1">
    <source>
        <dbReference type="ARBA" id="ARBA00022487"/>
    </source>
</evidence>
<evidence type="ECO:0000313" key="7">
    <source>
        <dbReference type="Proteomes" id="UP000003919"/>
    </source>
</evidence>
<dbReference type="InterPro" id="IPR029058">
    <property type="entry name" value="AB_hydrolase_fold"/>
</dbReference>
<dbReference type="EMBL" id="AAXU02000001">
    <property type="protein sequence ID" value="EAZ80951.2"/>
    <property type="molecule type" value="Genomic_DNA"/>
</dbReference>
<accession>A3HWH8</accession>
<feature type="signal peptide" evidence="4">
    <location>
        <begin position="1"/>
        <end position="21"/>
    </location>
</feature>
<reference evidence="6 7" key="1">
    <citation type="journal article" date="2011" name="J. Bacteriol.">
        <title>Complete genome sequence of Algoriphagus sp. PR1, bacterial prey of a colony-forming choanoflagellate.</title>
        <authorList>
            <person name="Alegado R.A."/>
            <person name="Ferriera S."/>
            <person name="Nusbaum C."/>
            <person name="Young S.K."/>
            <person name="Zeng Q."/>
            <person name="Imamovic A."/>
            <person name="Fairclough S.R."/>
            <person name="King N."/>
        </authorList>
    </citation>
    <scope>NUCLEOTIDE SEQUENCE [LARGE SCALE GENOMIC DNA]</scope>
    <source>
        <strain evidence="6 7">PR1</strain>
    </source>
</reference>